<dbReference type="Proteomes" id="UP000248745">
    <property type="component" value="Unassembled WGS sequence"/>
</dbReference>
<dbReference type="GO" id="GO:0004180">
    <property type="term" value="F:carboxypeptidase activity"/>
    <property type="evidence" value="ECO:0007669"/>
    <property type="project" value="UniProtKB-KW"/>
</dbReference>
<keyword evidence="1" id="KW-0645">Protease</keyword>
<dbReference type="AlphaFoldDB" id="A0A2W2B2S2"/>
<accession>A0A2W2B2S2</accession>
<organism evidence="1 2">
    <name type="scientific">Taibaiella soli</name>
    <dbReference type="NCBI Taxonomy" id="1649169"/>
    <lineage>
        <taxon>Bacteria</taxon>
        <taxon>Pseudomonadati</taxon>
        <taxon>Bacteroidota</taxon>
        <taxon>Chitinophagia</taxon>
        <taxon>Chitinophagales</taxon>
        <taxon>Chitinophagaceae</taxon>
        <taxon>Taibaiella</taxon>
    </lineage>
</organism>
<keyword evidence="1" id="KW-0378">Hydrolase</keyword>
<protein>
    <submittedName>
        <fullName evidence="1">Carboxypeptidase-like regulatory domain-containing protein</fullName>
    </submittedName>
</protein>
<dbReference type="OrthoDB" id="1115630at2"/>
<dbReference type="InterPro" id="IPR008969">
    <property type="entry name" value="CarboxyPept-like_regulatory"/>
</dbReference>
<gene>
    <name evidence="1" type="ORF">DN068_04755</name>
</gene>
<name>A0A2W2B2S2_9BACT</name>
<sequence>MTCLIITILFAARDVNAQSALYDNIIQITGVVMTADSLRGVPDVNVIVKNKNRGATTSNQGVFTLVLYKGDTLQFSAIGFRGKEYVIPTDAPGHYFSLIQLMVQDTFYLPETIIRPMLSRDQFDYAFKNWHIPDDQYEMARKNTNEYTLRALAYTLPRDGRESQAQYQSIQATNAIYYGQNPAQRPMNIFSPLAWAEFFDAWKRGDFRKKQY</sequence>
<evidence type="ECO:0000313" key="1">
    <source>
        <dbReference type="EMBL" id="PZF74338.1"/>
    </source>
</evidence>
<keyword evidence="1" id="KW-0121">Carboxypeptidase</keyword>
<proteinExistence type="predicted"/>
<evidence type="ECO:0000313" key="2">
    <source>
        <dbReference type="Proteomes" id="UP000248745"/>
    </source>
</evidence>
<dbReference type="SUPFAM" id="SSF49464">
    <property type="entry name" value="Carboxypeptidase regulatory domain-like"/>
    <property type="match status" value="1"/>
</dbReference>
<dbReference type="EMBL" id="QKTW01000006">
    <property type="protein sequence ID" value="PZF74338.1"/>
    <property type="molecule type" value="Genomic_DNA"/>
</dbReference>
<reference evidence="1 2" key="1">
    <citation type="submission" date="2018-06" db="EMBL/GenBank/DDBJ databases">
        <title>Mucibacter soli gen. nov., sp. nov., a new member of the family Chitinophagaceae producing mucin.</title>
        <authorList>
            <person name="Kim M.-K."/>
            <person name="Park S."/>
            <person name="Kim T.-S."/>
            <person name="Joung Y."/>
            <person name="Han J.-H."/>
            <person name="Kim S.B."/>
        </authorList>
    </citation>
    <scope>NUCLEOTIDE SEQUENCE [LARGE SCALE GENOMIC DNA]</scope>
    <source>
        <strain evidence="1 2">R1-15</strain>
    </source>
</reference>
<dbReference type="Gene3D" id="2.60.40.1120">
    <property type="entry name" value="Carboxypeptidase-like, regulatory domain"/>
    <property type="match status" value="1"/>
</dbReference>
<dbReference type="Pfam" id="PF13715">
    <property type="entry name" value="CarbopepD_reg_2"/>
    <property type="match status" value="1"/>
</dbReference>
<comment type="caution">
    <text evidence="1">The sequence shown here is derived from an EMBL/GenBank/DDBJ whole genome shotgun (WGS) entry which is preliminary data.</text>
</comment>
<keyword evidence="2" id="KW-1185">Reference proteome</keyword>